<name>A0ABR7NIW3_9FIRM</name>
<feature type="transmembrane region" description="Helical" evidence="1">
    <location>
        <begin position="59"/>
        <end position="77"/>
    </location>
</feature>
<evidence type="ECO:0000256" key="1">
    <source>
        <dbReference type="SAM" id="Phobius"/>
    </source>
</evidence>
<evidence type="ECO:0000313" key="2">
    <source>
        <dbReference type="EMBL" id="MBC8576336.1"/>
    </source>
</evidence>
<keyword evidence="1" id="KW-0472">Membrane</keyword>
<reference evidence="2 3" key="1">
    <citation type="submission" date="2020-08" db="EMBL/GenBank/DDBJ databases">
        <title>Genome public.</title>
        <authorList>
            <person name="Liu C."/>
            <person name="Sun Q."/>
        </authorList>
    </citation>
    <scope>NUCLEOTIDE SEQUENCE [LARGE SCALE GENOMIC DNA]</scope>
    <source>
        <strain evidence="2 3">BX1</strain>
    </source>
</reference>
<gene>
    <name evidence="2" type="ORF">H8717_07960</name>
</gene>
<dbReference type="InterPro" id="IPR021215">
    <property type="entry name" value="DUF2752"/>
</dbReference>
<dbReference type="Pfam" id="PF10825">
    <property type="entry name" value="DUF2752"/>
    <property type="match status" value="1"/>
</dbReference>
<protein>
    <submittedName>
        <fullName evidence="2">DUF2752 domain-containing protein</fullName>
    </submittedName>
</protein>
<feature type="transmembrane region" description="Helical" evidence="1">
    <location>
        <begin position="32"/>
        <end position="52"/>
    </location>
</feature>
<sequence length="79" mass="8822">MLFFTGQICPTCGSTRAILSLLRGNFKMYVSYQPMAIPLVIAVVLCIHLQFIKKPLKEISAAIVGATLFLNTVFYILRL</sequence>
<dbReference type="EMBL" id="JACRTB010000010">
    <property type="protein sequence ID" value="MBC8576336.1"/>
    <property type="molecule type" value="Genomic_DNA"/>
</dbReference>
<keyword evidence="3" id="KW-1185">Reference proteome</keyword>
<keyword evidence="1" id="KW-0812">Transmembrane</keyword>
<dbReference type="Proteomes" id="UP000658131">
    <property type="component" value="Unassembled WGS sequence"/>
</dbReference>
<proteinExistence type="predicted"/>
<evidence type="ECO:0000313" key="3">
    <source>
        <dbReference type="Proteomes" id="UP000658131"/>
    </source>
</evidence>
<comment type="caution">
    <text evidence="2">The sequence shown here is derived from an EMBL/GenBank/DDBJ whole genome shotgun (WGS) entry which is preliminary data.</text>
</comment>
<keyword evidence="1" id="KW-1133">Transmembrane helix</keyword>
<organism evidence="2 3">
    <name type="scientific">Yanshouia hominis</name>
    <dbReference type="NCBI Taxonomy" id="2763673"/>
    <lineage>
        <taxon>Bacteria</taxon>
        <taxon>Bacillati</taxon>
        <taxon>Bacillota</taxon>
        <taxon>Clostridia</taxon>
        <taxon>Eubacteriales</taxon>
        <taxon>Oscillospiraceae</taxon>
        <taxon>Yanshouia</taxon>
    </lineage>
</organism>
<accession>A0ABR7NIW3</accession>